<dbReference type="STRING" id="930990.A0A067M933"/>
<proteinExistence type="predicted"/>
<sequence length="602" mass="67391">MTEGAATAICTWKKAFQDLRISLDAFVSVTDTLCDSKRQDDGRISISGLEHVAEEDVYSKVSEYYAELDGFEGKFGLARAKIQNIRNQSHSIVPVHRLPDEILSTVFVLGSQDRIQAVGLDAEVAIEHAATAREDDVADADSDESEDSDSDEDEGDEVHEGDGTGAGAESDEEHETRDDSASPEATKGKPQPFNLLVSQVCHRWREVALNTGQLWTRIDLTEPLPHERMKLWLERSKNYPLHVCLDTHPPATNSESLILAFLVALEHLKSSIPQSAEPRCVNLTINTRQPCKDVRLVLLELSLYHPSIRLQSLKVDEHLLMCCSTHARYWKSISLSEMLRGVTALHLHAFYFPWGHPAYSNLVELTISDVEDEHAPTAAQFETILRGCPLLEYFALDSTDIAPNVHPQAAPSPIIMRSLHTITVRHLQFAAFAFVFSTIRAPCLRQLDFHGMHYDNEFDNRTKFRVVISGFFASAGRSLRYLSISDEEQTIRCRSLISFLRKAPCVTSLKFEDISKLQPIVWALTHEAICPELQSLTVAGCEDERGIAISLLSLVTNRKHTRPIQYLAAPAKVLKGSALTLIQDHVPHLEDINNVSRDDVYQ</sequence>
<evidence type="ECO:0000313" key="3">
    <source>
        <dbReference type="Proteomes" id="UP000027195"/>
    </source>
</evidence>
<reference evidence="3" key="1">
    <citation type="journal article" date="2014" name="Proc. Natl. Acad. Sci. U.S.A.">
        <title>Extensive sampling of basidiomycete genomes demonstrates inadequacy of the white-rot/brown-rot paradigm for wood decay fungi.</title>
        <authorList>
            <person name="Riley R."/>
            <person name="Salamov A.A."/>
            <person name="Brown D.W."/>
            <person name="Nagy L.G."/>
            <person name="Floudas D."/>
            <person name="Held B.W."/>
            <person name="Levasseur A."/>
            <person name="Lombard V."/>
            <person name="Morin E."/>
            <person name="Otillar R."/>
            <person name="Lindquist E.A."/>
            <person name="Sun H."/>
            <person name="LaButti K.M."/>
            <person name="Schmutz J."/>
            <person name="Jabbour D."/>
            <person name="Luo H."/>
            <person name="Baker S.E."/>
            <person name="Pisabarro A.G."/>
            <person name="Walton J.D."/>
            <person name="Blanchette R.A."/>
            <person name="Henrissat B."/>
            <person name="Martin F."/>
            <person name="Cullen D."/>
            <person name="Hibbett D.S."/>
            <person name="Grigoriev I.V."/>
        </authorList>
    </citation>
    <scope>NUCLEOTIDE SEQUENCE [LARGE SCALE GENOMIC DNA]</scope>
    <source>
        <strain evidence="3">FD-172 SS1</strain>
    </source>
</reference>
<evidence type="ECO:0000313" key="2">
    <source>
        <dbReference type="EMBL" id="KDQ08332.1"/>
    </source>
</evidence>
<feature type="region of interest" description="Disordered" evidence="1">
    <location>
        <begin position="130"/>
        <end position="191"/>
    </location>
</feature>
<protein>
    <submittedName>
        <fullName evidence="2">Uncharacterized protein</fullName>
    </submittedName>
</protein>
<gene>
    <name evidence="2" type="ORF">BOTBODRAFT_179962</name>
</gene>
<keyword evidence="3" id="KW-1185">Reference proteome</keyword>
<dbReference type="EMBL" id="KL198092">
    <property type="protein sequence ID" value="KDQ08332.1"/>
    <property type="molecule type" value="Genomic_DNA"/>
</dbReference>
<dbReference type="PANTHER" id="PTHR38926:SF5">
    <property type="entry name" value="F-BOX AND LEUCINE-RICH REPEAT PROTEIN 6"/>
    <property type="match status" value="1"/>
</dbReference>
<dbReference type="HOGENOM" id="CLU_499637_0_0_1"/>
<name>A0A067M933_BOTB1</name>
<organism evidence="2 3">
    <name type="scientific">Botryobasidium botryosum (strain FD-172 SS1)</name>
    <dbReference type="NCBI Taxonomy" id="930990"/>
    <lineage>
        <taxon>Eukaryota</taxon>
        <taxon>Fungi</taxon>
        <taxon>Dikarya</taxon>
        <taxon>Basidiomycota</taxon>
        <taxon>Agaricomycotina</taxon>
        <taxon>Agaricomycetes</taxon>
        <taxon>Cantharellales</taxon>
        <taxon>Botryobasidiaceae</taxon>
        <taxon>Botryobasidium</taxon>
    </lineage>
</organism>
<dbReference type="SUPFAM" id="SSF52047">
    <property type="entry name" value="RNI-like"/>
    <property type="match status" value="1"/>
</dbReference>
<dbReference type="Proteomes" id="UP000027195">
    <property type="component" value="Unassembled WGS sequence"/>
</dbReference>
<dbReference type="InterPro" id="IPR032675">
    <property type="entry name" value="LRR_dom_sf"/>
</dbReference>
<dbReference type="InParanoid" id="A0A067M933"/>
<dbReference type="PANTHER" id="PTHR38926">
    <property type="entry name" value="F-BOX DOMAIN CONTAINING PROTEIN, EXPRESSED"/>
    <property type="match status" value="1"/>
</dbReference>
<evidence type="ECO:0000256" key="1">
    <source>
        <dbReference type="SAM" id="MobiDB-lite"/>
    </source>
</evidence>
<dbReference type="Gene3D" id="3.80.10.10">
    <property type="entry name" value="Ribonuclease Inhibitor"/>
    <property type="match status" value="1"/>
</dbReference>
<dbReference type="OrthoDB" id="3266451at2759"/>
<dbReference type="AlphaFoldDB" id="A0A067M933"/>
<feature type="compositionally biased region" description="Acidic residues" evidence="1">
    <location>
        <begin position="136"/>
        <end position="159"/>
    </location>
</feature>
<accession>A0A067M933</accession>